<evidence type="ECO:0000313" key="2">
    <source>
        <dbReference type="EMBL" id="KAK5091393.1"/>
    </source>
</evidence>
<evidence type="ECO:0000259" key="1">
    <source>
        <dbReference type="SMART" id="SM00829"/>
    </source>
</evidence>
<dbReference type="InterPro" id="IPR052711">
    <property type="entry name" value="Zinc_ADH-like"/>
</dbReference>
<dbReference type="InterPro" id="IPR013154">
    <property type="entry name" value="ADH-like_N"/>
</dbReference>
<gene>
    <name evidence="2" type="ORF">LTR05_001576</name>
</gene>
<protein>
    <recommendedName>
        <fullName evidence="1">Enoyl reductase (ER) domain-containing protein</fullName>
    </recommendedName>
</protein>
<dbReference type="Pfam" id="PF00107">
    <property type="entry name" value="ADH_zinc_N"/>
    <property type="match status" value="1"/>
</dbReference>
<dbReference type="SUPFAM" id="SSF50129">
    <property type="entry name" value="GroES-like"/>
    <property type="match status" value="1"/>
</dbReference>
<dbReference type="InterPro" id="IPR011032">
    <property type="entry name" value="GroES-like_sf"/>
</dbReference>
<dbReference type="SUPFAM" id="SSF51735">
    <property type="entry name" value="NAD(P)-binding Rossmann-fold domains"/>
    <property type="match status" value="1"/>
</dbReference>
<dbReference type="PANTHER" id="PTHR45033:SF1">
    <property type="entry name" value="OXIDOREDUCTASE (EUROFUNG)"/>
    <property type="match status" value="1"/>
</dbReference>
<dbReference type="AlphaFoldDB" id="A0AAN7T6K3"/>
<dbReference type="InterPro" id="IPR020843">
    <property type="entry name" value="ER"/>
</dbReference>
<dbReference type="Gene3D" id="3.40.50.720">
    <property type="entry name" value="NAD(P)-binding Rossmann-like Domain"/>
    <property type="match status" value="1"/>
</dbReference>
<dbReference type="SMART" id="SM00829">
    <property type="entry name" value="PKS_ER"/>
    <property type="match status" value="1"/>
</dbReference>
<dbReference type="GO" id="GO:0016491">
    <property type="term" value="F:oxidoreductase activity"/>
    <property type="evidence" value="ECO:0007669"/>
    <property type="project" value="InterPro"/>
</dbReference>
<dbReference type="CDD" id="cd08276">
    <property type="entry name" value="MDR7"/>
    <property type="match status" value="1"/>
</dbReference>
<sequence length="362" mass="39152">MSTKDTPSTMRQWTTDQKGIKNIKLEEVKTPSESDLKEGEVLVKITCVSLNYRDTEVCNGTYGHHRSLSQDAKVVPCSDMCGAVIASKSSSLKVGTRVLSTFNQSHLTGQVTAKDLATGTGFPLPGVLTQYRVFPDHALVTAPTHLTNSEASTLPIAFVTAWTSINYFQPLHNPHHSPNTTLLLLGTGGVSIAGVLLGKALGLTTIITSSSDQKLQRAKTLGADHIINYRTTPNWDDKVLELTGDKGADIVFETGGSQTIEKSFNCVAFGGLISAIGYVSGKEESAESKVNVNVLALRRNVTLKGILNGPRDRFQEMIDVAFQEDKGVKPVVDQVFEFEQAREALKYLESGSHFGKVVIKVG</sequence>
<dbReference type="Pfam" id="PF08240">
    <property type="entry name" value="ADH_N"/>
    <property type="match status" value="1"/>
</dbReference>
<feature type="domain" description="Enoyl reductase (ER)" evidence="1">
    <location>
        <begin position="19"/>
        <end position="359"/>
    </location>
</feature>
<name>A0AAN7T6K3_9EURO</name>
<dbReference type="Gene3D" id="3.90.180.10">
    <property type="entry name" value="Medium-chain alcohol dehydrogenases, catalytic domain"/>
    <property type="match status" value="1"/>
</dbReference>
<organism evidence="2 3">
    <name type="scientific">Lithohypha guttulata</name>
    <dbReference type="NCBI Taxonomy" id="1690604"/>
    <lineage>
        <taxon>Eukaryota</taxon>
        <taxon>Fungi</taxon>
        <taxon>Dikarya</taxon>
        <taxon>Ascomycota</taxon>
        <taxon>Pezizomycotina</taxon>
        <taxon>Eurotiomycetes</taxon>
        <taxon>Chaetothyriomycetidae</taxon>
        <taxon>Chaetothyriales</taxon>
        <taxon>Trichomeriaceae</taxon>
        <taxon>Lithohypha</taxon>
    </lineage>
</organism>
<keyword evidence="3" id="KW-1185">Reference proteome</keyword>
<evidence type="ECO:0000313" key="3">
    <source>
        <dbReference type="Proteomes" id="UP001309876"/>
    </source>
</evidence>
<proteinExistence type="predicted"/>
<accession>A0AAN7T6K3</accession>
<comment type="caution">
    <text evidence="2">The sequence shown here is derived from an EMBL/GenBank/DDBJ whole genome shotgun (WGS) entry which is preliminary data.</text>
</comment>
<dbReference type="EMBL" id="JAVRRJ010000001">
    <property type="protein sequence ID" value="KAK5091393.1"/>
    <property type="molecule type" value="Genomic_DNA"/>
</dbReference>
<dbReference type="InterPro" id="IPR013149">
    <property type="entry name" value="ADH-like_C"/>
</dbReference>
<reference evidence="2 3" key="1">
    <citation type="submission" date="2023-08" db="EMBL/GenBank/DDBJ databases">
        <title>Black Yeasts Isolated from many extreme environments.</title>
        <authorList>
            <person name="Coleine C."/>
            <person name="Stajich J.E."/>
            <person name="Selbmann L."/>
        </authorList>
    </citation>
    <scope>NUCLEOTIDE SEQUENCE [LARGE SCALE GENOMIC DNA]</scope>
    <source>
        <strain evidence="2 3">CCFEE 5910</strain>
    </source>
</reference>
<dbReference type="InterPro" id="IPR036291">
    <property type="entry name" value="NAD(P)-bd_dom_sf"/>
</dbReference>
<dbReference type="Proteomes" id="UP001309876">
    <property type="component" value="Unassembled WGS sequence"/>
</dbReference>
<dbReference type="PANTHER" id="PTHR45033">
    <property type="match status" value="1"/>
</dbReference>